<dbReference type="EMBL" id="MFGO01000024">
    <property type="protein sequence ID" value="OGF40676.1"/>
    <property type="molecule type" value="Genomic_DNA"/>
</dbReference>
<evidence type="ECO:0000313" key="2">
    <source>
        <dbReference type="Proteomes" id="UP000177579"/>
    </source>
</evidence>
<proteinExistence type="predicted"/>
<protein>
    <submittedName>
        <fullName evidence="1">Uncharacterized protein</fullName>
    </submittedName>
</protein>
<sequence>MSKLQEIFNRMLESKKEQREIKKMYRDALSTSKVYQDVLEELKVLKDRKKKIEDNIKDNFRSEFDKLDTLKTDIESDKMLISDVAINQLVKGEMVEITDQYENKYEPIFSVRFKKR</sequence>
<organism evidence="1 2">
    <name type="scientific">Candidatus Falkowbacteria bacterium RIFOXYD2_FULL_34_120</name>
    <dbReference type="NCBI Taxonomy" id="1798007"/>
    <lineage>
        <taxon>Bacteria</taxon>
        <taxon>Candidatus Falkowiibacteriota</taxon>
    </lineage>
</organism>
<evidence type="ECO:0000313" key="1">
    <source>
        <dbReference type="EMBL" id="OGF40676.1"/>
    </source>
</evidence>
<comment type="caution">
    <text evidence="1">The sequence shown here is derived from an EMBL/GenBank/DDBJ whole genome shotgun (WGS) entry which is preliminary data.</text>
</comment>
<dbReference type="Proteomes" id="UP000177579">
    <property type="component" value="Unassembled WGS sequence"/>
</dbReference>
<reference evidence="1 2" key="1">
    <citation type="journal article" date="2016" name="Nat. Commun.">
        <title>Thousands of microbial genomes shed light on interconnected biogeochemical processes in an aquifer system.</title>
        <authorList>
            <person name="Anantharaman K."/>
            <person name="Brown C.T."/>
            <person name="Hug L.A."/>
            <person name="Sharon I."/>
            <person name="Castelle C.J."/>
            <person name="Probst A.J."/>
            <person name="Thomas B.C."/>
            <person name="Singh A."/>
            <person name="Wilkins M.J."/>
            <person name="Karaoz U."/>
            <person name="Brodie E.L."/>
            <person name="Williams K.H."/>
            <person name="Hubbard S.S."/>
            <person name="Banfield J.F."/>
        </authorList>
    </citation>
    <scope>NUCLEOTIDE SEQUENCE [LARGE SCALE GENOMIC DNA]</scope>
</reference>
<name>A0A1F5TP28_9BACT</name>
<dbReference type="AlphaFoldDB" id="A0A1F5TP28"/>
<accession>A0A1F5TP28</accession>
<gene>
    <name evidence="1" type="ORF">A2531_03395</name>
</gene>